<reference evidence="3" key="1">
    <citation type="submission" date="2020-10" db="EMBL/GenBank/DDBJ databases">
        <title>Sequencing the genomes of 1000 actinobacteria strains.</title>
        <authorList>
            <person name="Klenk H.-P."/>
        </authorList>
    </citation>
    <scope>NUCLEOTIDE SEQUENCE</scope>
    <source>
        <strain evidence="3">DSM 46832</strain>
    </source>
</reference>
<dbReference type="AlphaFoldDB" id="A0A927LYH5"/>
<evidence type="ECO:0000313" key="3">
    <source>
        <dbReference type="EMBL" id="MBE1484878.1"/>
    </source>
</evidence>
<gene>
    <name evidence="3" type="ORF">H4W31_000516</name>
</gene>
<sequence length="223" mass="23908">MRHLWSFLAGVVAAPLSWALIALGQDGSARTVTRWVELGTYNTANLIQATVYLAVAGVLLGLLGTLRVSPLGPLVAGLLLVAPYVGLFVDPFTVRDAVPTNWKVFGDPLPLLQVLDNGTMFLIGVLLLMATFSVQRWRQWPRTVTAPVPAESGVDEPTPTDWSVLNNPPEHDIHPPTLGYPEPDTAPLPPLPRRDAGSPTGSPWSAPPRSSAKRDDSADSPSL</sequence>
<evidence type="ECO:0000313" key="4">
    <source>
        <dbReference type="Proteomes" id="UP000649753"/>
    </source>
</evidence>
<evidence type="ECO:0000256" key="2">
    <source>
        <dbReference type="SAM" id="Phobius"/>
    </source>
</evidence>
<accession>A0A927LYH5</accession>
<keyword evidence="4" id="KW-1185">Reference proteome</keyword>
<feature type="transmembrane region" description="Helical" evidence="2">
    <location>
        <begin position="109"/>
        <end position="132"/>
    </location>
</feature>
<feature type="transmembrane region" description="Helical" evidence="2">
    <location>
        <begin position="43"/>
        <end position="64"/>
    </location>
</feature>
<keyword evidence="2" id="KW-1133">Transmembrane helix</keyword>
<comment type="caution">
    <text evidence="3">The sequence shown here is derived from an EMBL/GenBank/DDBJ whole genome shotgun (WGS) entry which is preliminary data.</text>
</comment>
<feature type="region of interest" description="Disordered" evidence="1">
    <location>
        <begin position="147"/>
        <end position="223"/>
    </location>
</feature>
<dbReference type="RefSeq" id="WP_192765172.1">
    <property type="nucleotide sequence ID" value="NZ_JADBEB010000001.1"/>
</dbReference>
<keyword evidence="2" id="KW-0472">Membrane</keyword>
<proteinExistence type="predicted"/>
<name>A0A927LYH5_9ACTN</name>
<keyword evidence="2" id="KW-0812">Transmembrane</keyword>
<protein>
    <submittedName>
        <fullName evidence="3">Uncharacterized protein</fullName>
    </submittedName>
</protein>
<dbReference type="Proteomes" id="UP000649753">
    <property type="component" value="Unassembled WGS sequence"/>
</dbReference>
<dbReference type="EMBL" id="JADBEB010000001">
    <property type="protein sequence ID" value="MBE1484878.1"/>
    <property type="molecule type" value="Genomic_DNA"/>
</dbReference>
<organism evidence="3 4">
    <name type="scientific">Plantactinospora soyae</name>
    <dbReference type="NCBI Taxonomy" id="1544732"/>
    <lineage>
        <taxon>Bacteria</taxon>
        <taxon>Bacillati</taxon>
        <taxon>Actinomycetota</taxon>
        <taxon>Actinomycetes</taxon>
        <taxon>Micromonosporales</taxon>
        <taxon>Micromonosporaceae</taxon>
        <taxon>Plantactinospora</taxon>
    </lineage>
</organism>
<evidence type="ECO:0000256" key="1">
    <source>
        <dbReference type="SAM" id="MobiDB-lite"/>
    </source>
</evidence>
<feature type="transmembrane region" description="Helical" evidence="2">
    <location>
        <begin position="71"/>
        <end position="89"/>
    </location>
</feature>